<feature type="compositionally biased region" description="Polar residues" evidence="1">
    <location>
        <begin position="82"/>
        <end position="96"/>
    </location>
</feature>
<organism evidence="2 3">
    <name type="scientific">Penicillium diatomitis</name>
    <dbReference type="NCBI Taxonomy" id="2819901"/>
    <lineage>
        <taxon>Eukaryota</taxon>
        <taxon>Fungi</taxon>
        <taxon>Dikarya</taxon>
        <taxon>Ascomycota</taxon>
        <taxon>Pezizomycotina</taxon>
        <taxon>Eurotiomycetes</taxon>
        <taxon>Eurotiomycetidae</taxon>
        <taxon>Eurotiales</taxon>
        <taxon>Aspergillaceae</taxon>
        <taxon>Penicillium</taxon>
    </lineage>
</organism>
<sequence>MARLNTQASVTETPAIADEPSHDQPDDTISLDVPVQLLTPENSRSETSSNNEVTVPEEKPAPRRRSTRVTRASLQAPEIPEATTSHIENTAASSSQAYVDSLVESKRTRSSLRNSIAVMERSNDMAPSVGDNMVADYNPQIPHTPCSNSSQEQHTDDNKPSTQQRTLRTRVTKVLAEVVETPQSETPMQNDSQGSMRRSTRLSFVSKPIDLLECTSALLGKRSRELSEKVKEPSRRSSLRPRIAAPPKEESAASIPEPSASKKRRVSESDMSKLDAAEDKVPSEEPAAPSLHLDTNPSDG</sequence>
<dbReference type="Proteomes" id="UP001148312">
    <property type="component" value="Unassembled WGS sequence"/>
</dbReference>
<keyword evidence="3" id="KW-1185">Reference proteome</keyword>
<feature type="compositionally biased region" description="Basic and acidic residues" evidence="1">
    <location>
        <begin position="223"/>
        <end position="235"/>
    </location>
</feature>
<comment type="caution">
    <text evidence="2">The sequence shown here is derived from an EMBL/GenBank/DDBJ whole genome shotgun (WGS) entry which is preliminary data.</text>
</comment>
<feature type="compositionally biased region" description="Polar residues" evidence="1">
    <location>
        <begin position="1"/>
        <end position="12"/>
    </location>
</feature>
<evidence type="ECO:0000313" key="3">
    <source>
        <dbReference type="Proteomes" id="UP001148312"/>
    </source>
</evidence>
<reference evidence="2" key="2">
    <citation type="journal article" date="2023" name="IMA Fungus">
        <title>Comparative genomic study of the Penicillium genus elucidates a diverse pangenome and 15 lateral gene transfer events.</title>
        <authorList>
            <person name="Petersen C."/>
            <person name="Sorensen T."/>
            <person name="Nielsen M.R."/>
            <person name="Sondergaard T.E."/>
            <person name="Sorensen J.L."/>
            <person name="Fitzpatrick D.A."/>
            <person name="Frisvad J.C."/>
            <person name="Nielsen K.L."/>
        </authorList>
    </citation>
    <scope>NUCLEOTIDE SEQUENCE</scope>
    <source>
        <strain evidence="2">IBT 30728</strain>
    </source>
</reference>
<feature type="region of interest" description="Disordered" evidence="1">
    <location>
        <begin position="178"/>
        <end position="200"/>
    </location>
</feature>
<dbReference type="RefSeq" id="XP_056786118.1">
    <property type="nucleotide sequence ID" value="XM_056938741.1"/>
</dbReference>
<feature type="compositionally biased region" description="Polar residues" evidence="1">
    <location>
        <begin position="181"/>
        <end position="200"/>
    </location>
</feature>
<feature type="compositionally biased region" description="Basic and acidic residues" evidence="1">
    <location>
        <begin position="266"/>
        <end position="283"/>
    </location>
</feature>
<protein>
    <submittedName>
        <fullName evidence="2">Uncharacterized protein</fullName>
    </submittedName>
</protein>
<dbReference type="AlphaFoldDB" id="A0A9W9WL90"/>
<feature type="region of interest" description="Disordered" evidence="1">
    <location>
        <begin position="1"/>
        <end position="96"/>
    </location>
</feature>
<accession>A0A9W9WL90</accession>
<feature type="region of interest" description="Disordered" evidence="1">
    <location>
        <begin position="223"/>
        <end position="300"/>
    </location>
</feature>
<name>A0A9W9WL90_9EURO</name>
<reference evidence="2" key="1">
    <citation type="submission" date="2022-12" db="EMBL/GenBank/DDBJ databases">
        <authorList>
            <person name="Petersen C."/>
        </authorList>
    </citation>
    <scope>NUCLEOTIDE SEQUENCE</scope>
    <source>
        <strain evidence="2">IBT 30728</strain>
    </source>
</reference>
<dbReference type="GeneID" id="81628991"/>
<feature type="compositionally biased region" description="Low complexity" evidence="1">
    <location>
        <begin position="41"/>
        <end position="52"/>
    </location>
</feature>
<gene>
    <name evidence="2" type="ORF">N7539_009146</name>
</gene>
<evidence type="ECO:0000256" key="1">
    <source>
        <dbReference type="SAM" id="MobiDB-lite"/>
    </source>
</evidence>
<evidence type="ECO:0000313" key="2">
    <source>
        <dbReference type="EMBL" id="KAJ5469528.1"/>
    </source>
</evidence>
<proteinExistence type="predicted"/>
<dbReference type="EMBL" id="JAPWDQ010000015">
    <property type="protein sequence ID" value="KAJ5469528.1"/>
    <property type="molecule type" value="Genomic_DNA"/>
</dbReference>
<feature type="region of interest" description="Disordered" evidence="1">
    <location>
        <begin position="127"/>
        <end position="166"/>
    </location>
</feature>